<name>A0A8S4EBE8_PLUXY</name>
<dbReference type="EMBL" id="CAJHNJ030000014">
    <property type="protein sequence ID" value="CAG9112516.1"/>
    <property type="molecule type" value="Genomic_DNA"/>
</dbReference>
<proteinExistence type="predicted"/>
<dbReference type="Proteomes" id="UP000653454">
    <property type="component" value="Unassembled WGS sequence"/>
</dbReference>
<comment type="caution">
    <text evidence="1">The sequence shown here is derived from an EMBL/GenBank/DDBJ whole genome shotgun (WGS) entry which is preliminary data.</text>
</comment>
<sequence length="139" mass="16206">MMQKSYSVDMAFAMMKLQGGNINIGRFITEDVVSNYMILLEDIYYEYSLIMGRKSSPLLDKLNVLLLRLHETGLTLAWENQISQRYGDYKVQLAIKFSRLKKESKTGPLGYYHLEVNIYRYWAKKPDGSIATLKGFRFL</sequence>
<gene>
    <name evidence="1" type="ORF">PLXY2_LOCUS4884</name>
</gene>
<protein>
    <submittedName>
        <fullName evidence="1">(diamondback moth) hypothetical protein</fullName>
    </submittedName>
</protein>
<reference evidence="1" key="1">
    <citation type="submission" date="2020-11" db="EMBL/GenBank/DDBJ databases">
        <authorList>
            <person name="Whiteford S."/>
        </authorList>
    </citation>
    <scope>NUCLEOTIDE SEQUENCE</scope>
</reference>
<dbReference type="AlphaFoldDB" id="A0A8S4EBE8"/>
<evidence type="ECO:0000313" key="2">
    <source>
        <dbReference type="Proteomes" id="UP000653454"/>
    </source>
</evidence>
<accession>A0A8S4EBE8</accession>
<organism evidence="1 2">
    <name type="scientific">Plutella xylostella</name>
    <name type="common">Diamondback moth</name>
    <name type="synonym">Plutella maculipennis</name>
    <dbReference type="NCBI Taxonomy" id="51655"/>
    <lineage>
        <taxon>Eukaryota</taxon>
        <taxon>Metazoa</taxon>
        <taxon>Ecdysozoa</taxon>
        <taxon>Arthropoda</taxon>
        <taxon>Hexapoda</taxon>
        <taxon>Insecta</taxon>
        <taxon>Pterygota</taxon>
        <taxon>Neoptera</taxon>
        <taxon>Endopterygota</taxon>
        <taxon>Lepidoptera</taxon>
        <taxon>Glossata</taxon>
        <taxon>Ditrysia</taxon>
        <taxon>Yponomeutoidea</taxon>
        <taxon>Plutellidae</taxon>
        <taxon>Plutella</taxon>
    </lineage>
</organism>
<evidence type="ECO:0000313" key="1">
    <source>
        <dbReference type="EMBL" id="CAG9112516.1"/>
    </source>
</evidence>
<keyword evidence="2" id="KW-1185">Reference proteome</keyword>
<dbReference type="SUPFAM" id="SSF53850">
    <property type="entry name" value="Periplasmic binding protein-like II"/>
    <property type="match status" value="1"/>
</dbReference>